<feature type="transmembrane region" description="Helical" evidence="10">
    <location>
        <begin position="262"/>
        <end position="279"/>
    </location>
</feature>
<dbReference type="STRING" id="1676925.ENSPKIP00000028031"/>
<evidence type="ECO:0000256" key="8">
    <source>
        <dbReference type="ARBA" id="ARBA00060429"/>
    </source>
</evidence>
<keyword evidence="5 10" id="KW-0472">Membrane</keyword>
<dbReference type="AlphaFoldDB" id="A0A3B3SDH5"/>
<feature type="transmembrane region" description="Helical" evidence="10">
    <location>
        <begin position="291"/>
        <end position="314"/>
    </location>
</feature>
<evidence type="ECO:0000256" key="7">
    <source>
        <dbReference type="ARBA" id="ARBA00057027"/>
    </source>
</evidence>
<comment type="function">
    <text evidence="7">May play a role in sperm development or sperm function. However, does not appear to have an essential role in spermatogenesis or male fertility.</text>
</comment>
<dbReference type="PANTHER" id="PTHR10796:SF60">
    <property type="entry name" value="PATCHED DOMAIN-CONTAINING PROTEIN 3"/>
    <property type="match status" value="1"/>
</dbReference>
<feature type="transmembrane region" description="Helical" evidence="10">
    <location>
        <begin position="783"/>
        <end position="801"/>
    </location>
</feature>
<evidence type="ECO:0000256" key="2">
    <source>
        <dbReference type="ARBA" id="ARBA00022475"/>
    </source>
</evidence>
<feature type="transmembrane region" description="Helical" evidence="10">
    <location>
        <begin position="326"/>
        <end position="345"/>
    </location>
</feature>
<evidence type="ECO:0000313" key="13">
    <source>
        <dbReference type="Proteomes" id="UP000261540"/>
    </source>
</evidence>
<evidence type="ECO:0000313" key="12">
    <source>
        <dbReference type="Ensembl" id="ENSPKIP00000028031.1"/>
    </source>
</evidence>
<feature type="transmembrane region" description="Helical" evidence="10">
    <location>
        <begin position="744"/>
        <end position="763"/>
    </location>
</feature>
<evidence type="ECO:0000256" key="10">
    <source>
        <dbReference type="SAM" id="Phobius"/>
    </source>
</evidence>
<evidence type="ECO:0000256" key="5">
    <source>
        <dbReference type="ARBA" id="ARBA00023136"/>
    </source>
</evidence>
<evidence type="ECO:0000256" key="1">
    <source>
        <dbReference type="ARBA" id="ARBA00005585"/>
    </source>
</evidence>
<dbReference type="Pfam" id="PF02460">
    <property type="entry name" value="Patched"/>
    <property type="match status" value="1"/>
</dbReference>
<feature type="transmembrane region" description="Helical" evidence="10">
    <location>
        <begin position="365"/>
        <end position="382"/>
    </location>
</feature>
<dbReference type="GO" id="GO:0097225">
    <property type="term" value="C:sperm midpiece"/>
    <property type="evidence" value="ECO:0007669"/>
    <property type="project" value="UniProtKB-ARBA"/>
</dbReference>
<dbReference type="InterPro" id="IPR003392">
    <property type="entry name" value="PTHD_SSD"/>
</dbReference>
<keyword evidence="2" id="KW-1003">Cell membrane</keyword>
<evidence type="ECO:0000256" key="6">
    <source>
        <dbReference type="ARBA" id="ARBA00023180"/>
    </source>
</evidence>
<dbReference type="Gene3D" id="1.20.1640.10">
    <property type="entry name" value="Multidrug efflux transporter AcrB transmembrane domain"/>
    <property type="match status" value="2"/>
</dbReference>
<dbReference type="GeneTree" id="ENSGT00940000158727"/>
<organism evidence="12 13">
    <name type="scientific">Paramormyrops kingsleyae</name>
    <dbReference type="NCBI Taxonomy" id="1676925"/>
    <lineage>
        <taxon>Eukaryota</taxon>
        <taxon>Metazoa</taxon>
        <taxon>Chordata</taxon>
        <taxon>Craniata</taxon>
        <taxon>Vertebrata</taxon>
        <taxon>Euteleostomi</taxon>
        <taxon>Actinopterygii</taxon>
        <taxon>Neopterygii</taxon>
        <taxon>Teleostei</taxon>
        <taxon>Osteoglossocephala</taxon>
        <taxon>Osteoglossomorpha</taxon>
        <taxon>Osteoglossiformes</taxon>
        <taxon>Mormyridae</taxon>
        <taxon>Paramormyrops</taxon>
    </lineage>
</organism>
<reference evidence="12" key="1">
    <citation type="submission" date="2025-08" db="UniProtKB">
        <authorList>
            <consortium name="Ensembl"/>
        </authorList>
    </citation>
    <scope>IDENTIFICATION</scope>
</reference>
<dbReference type="InterPro" id="IPR000731">
    <property type="entry name" value="SSD"/>
</dbReference>
<accession>A0A3B3SDH5</accession>
<dbReference type="FunFam" id="1.20.1640.10:FF:000013">
    <property type="entry name" value="PaTched Related family"/>
    <property type="match status" value="1"/>
</dbReference>
<evidence type="ECO:0000259" key="11">
    <source>
        <dbReference type="PROSITE" id="PS50156"/>
    </source>
</evidence>
<dbReference type="InterPro" id="IPR051697">
    <property type="entry name" value="Patched_domain-protein"/>
</dbReference>
<feature type="transmembrane region" description="Helical" evidence="10">
    <location>
        <begin position="488"/>
        <end position="506"/>
    </location>
</feature>
<proteinExistence type="inferred from homology"/>
<keyword evidence="6" id="KW-0325">Glycoprotein</keyword>
<keyword evidence="3 10" id="KW-0812">Transmembrane</keyword>
<evidence type="ECO:0000256" key="3">
    <source>
        <dbReference type="ARBA" id="ARBA00022692"/>
    </source>
</evidence>
<keyword evidence="13" id="KW-1185">Reference proteome</keyword>
<feature type="transmembrane region" description="Helical" evidence="10">
    <location>
        <begin position="813"/>
        <end position="836"/>
    </location>
</feature>
<protein>
    <recommendedName>
        <fullName evidence="9">Patched domain-containing protein 3</fullName>
    </recommendedName>
</protein>
<dbReference type="OrthoDB" id="6510177at2759"/>
<dbReference type="Proteomes" id="UP000261540">
    <property type="component" value="Unplaced"/>
</dbReference>
<name>A0A3B3SDH5_9TELE</name>
<evidence type="ECO:0000256" key="4">
    <source>
        <dbReference type="ARBA" id="ARBA00022989"/>
    </source>
</evidence>
<dbReference type="PANTHER" id="PTHR10796">
    <property type="entry name" value="PATCHED-RELATED"/>
    <property type="match status" value="1"/>
</dbReference>
<feature type="domain" description="SSD" evidence="11">
    <location>
        <begin position="262"/>
        <end position="419"/>
    </location>
</feature>
<feature type="transmembrane region" description="Helical" evidence="10">
    <location>
        <begin position="27"/>
        <end position="49"/>
    </location>
</feature>
<feature type="transmembrane region" description="Helical" evidence="10">
    <location>
        <begin position="394"/>
        <end position="417"/>
    </location>
</feature>
<dbReference type="GO" id="GO:0016020">
    <property type="term" value="C:membrane"/>
    <property type="evidence" value="ECO:0007669"/>
    <property type="project" value="InterPro"/>
</dbReference>
<keyword evidence="4 10" id="KW-1133">Transmembrane helix</keyword>
<comment type="similarity">
    <text evidence="1">Belongs to the patched family.</text>
</comment>
<comment type="subcellular location">
    <subcellularLocation>
        <location evidence="8">Cell projection</location>
        <location evidence="8">Cilium</location>
        <location evidence="8">Flagellum membrane</location>
        <topology evidence="8">Multi-pass membrane protein</topology>
    </subcellularLocation>
</comment>
<sequence length="917" mass="102696">MERCRTDCIEKPLSRLFMKFGRFVGSYPIWFFIIPMLISAGLGAGFYFLKAREANDIEDQFTPVNGPAKQERSFIKDNFPYNMSMFSSQRLYTEGTFASLIITLTNEENILTKEAFEEIIALNKQIQEISVNDGKETSTFLDLCARANGQCVPNAILQIINNDASNINTVIKFPQHSAGRELFFLGTTVGGVNVDAEGVLQSAQAIRLYYYLKEDTETQAKAALWLKAFLSFSANLSMQSTTISRFTSLSRQQEMDRNTDDVIPLFSITYFLAITFSITSCMRLDNVRNKVWVASFGVISAGLAVLSSFGMLLYIGVPFSMTVGNAPFLILGIGVDDMFIMIASWQQTNVHDDVRDRMAHTYKEAAISITITTLTDVLAFYIGTLTGFRSVQSFCLYTGTAILFCYFYNVTFFSAFMTLNGKREKSNRHWLTCRKVPQEHSAEYSKGYNICCTGGAYDKNTGAEEIQPINFFFKKYYGPFLTNSFTKLFVVLLYAGFLGVSIYGCFQIKEGIDLSNLAPDGSYVADYYHDEKTYFTKYGPNVMVAVKGKFPYWNNTERASLKKTLEKFDNLTFIDSSLFLSWLDYFVRYADNSGIDISNESNFTANLPQFLQSGYFQQDVNFTNDAIYASRFFIQTVNITDAIAEKNMLNALRATAEEGSTNNVSLLVYHPAFIYFDQYAVVVENTVQNIIIATVAMLVISLLLIPNPICSLWVTFAIASIIVGVAGFMALWDVNLDSISMINLIICIGFSVDFSAHISYAFVSSSKSSANEKAVEALFALGYPIVQGAISTILGVVVLSASSSYIFRTFFKIMLLVIIFGVVHGIIFIPVFMSFFGCCSRPGKVNNEKGQQVDPTNEQRNKTIGIYHNMGYKADGFGEITFPTVNKIENLSANVQNIDHLHRRPTQGSFNPDPDCY</sequence>
<dbReference type="PROSITE" id="PS50156">
    <property type="entry name" value="SSD"/>
    <property type="match status" value="1"/>
</dbReference>
<reference evidence="12" key="2">
    <citation type="submission" date="2025-09" db="UniProtKB">
        <authorList>
            <consortium name="Ensembl"/>
        </authorList>
    </citation>
    <scope>IDENTIFICATION</scope>
</reference>
<dbReference type="SUPFAM" id="SSF82866">
    <property type="entry name" value="Multidrug efflux transporter AcrB transmembrane domain"/>
    <property type="match status" value="2"/>
</dbReference>
<feature type="transmembrane region" description="Helical" evidence="10">
    <location>
        <begin position="711"/>
        <end position="732"/>
    </location>
</feature>
<dbReference type="Ensembl" id="ENSPKIT00000008806.1">
    <property type="protein sequence ID" value="ENSPKIP00000028031.1"/>
    <property type="gene ID" value="ENSPKIG00000009844.1"/>
</dbReference>
<evidence type="ECO:0000256" key="9">
    <source>
        <dbReference type="ARBA" id="ARBA00074262"/>
    </source>
</evidence>
<feature type="transmembrane region" description="Helical" evidence="10">
    <location>
        <begin position="686"/>
        <end position="705"/>
    </location>
</feature>